<feature type="region of interest" description="Disordered" evidence="1">
    <location>
        <begin position="1"/>
        <end position="21"/>
    </location>
</feature>
<dbReference type="InterPro" id="IPR010985">
    <property type="entry name" value="Ribbon_hlx_hlx"/>
</dbReference>
<accession>A0A0A3YSI8</accession>
<dbReference type="eggNOG" id="COG4226">
    <property type="taxonomic scope" value="Bacteria"/>
</dbReference>
<evidence type="ECO:0000313" key="2">
    <source>
        <dbReference type="EMBL" id="KGT88311.1"/>
    </source>
</evidence>
<dbReference type="GO" id="GO:0006355">
    <property type="term" value="P:regulation of DNA-templated transcription"/>
    <property type="evidence" value="ECO:0007669"/>
    <property type="project" value="InterPro"/>
</dbReference>
<dbReference type="EMBL" id="JRUQ01000062">
    <property type="protein sequence ID" value="KGT88311.1"/>
    <property type="molecule type" value="Genomic_DNA"/>
</dbReference>
<dbReference type="SUPFAM" id="SSF47598">
    <property type="entry name" value="Ribbon-helix-helix"/>
    <property type="match status" value="1"/>
</dbReference>
<sequence length="62" mass="7067">MSISRDKQPKGNGRSPMLPIRIPSELRKQFDDLAQEENTSTSNWLKELGREALRMKGIEPKG</sequence>
<dbReference type="AlphaFoldDB" id="A0A0A3YSI8"/>
<name>A0A0A3YSI8_9GAMM</name>
<keyword evidence="3" id="KW-1185">Reference proteome</keyword>
<proteinExistence type="predicted"/>
<protein>
    <submittedName>
        <fullName evidence="2">Repressor</fullName>
    </submittedName>
</protein>
<evidence type="ECO:0000256" key="1">
    <source>
        <dbReference type="SAM" id="MobiDB-lite"/>
    </source>
</evidence>
<dbReference type="Proteomes" id="UP000030351">
    <property type="component" value="Unassembled WGS sequence"/>
</dbReference>
<dbReference type="STRING" id="371042.NG99_21365"/>
<reference evidence="2 3" key="1">
    <citation type="submission" date="2014-10" db="EMBL/GenBank/DDBJ databases">
        <title>Genome sequence of Erwinia typographi M043b.</title>
        <authorList>
            <person name="Chan K.-G."/>
            <person name="Tan W.-S."/>
        </authorList>
    </citation>
    <scope>NUCLEOTIDE SEQUENCE [LARGE SCALE GENOMIC DNA]</scope>
    <source>
        <strain evidence="2 3">M043b</strain>
    </source>
</reference>
<evidence type="ECO:0000313" key="3">
    <source>
        <dbReference type="Proteomes" id="UP000030351"/>
    </source>
</evidence>
<organism evidence="2 3">
    <name type="scientific">Erwinia typographi</name>
    <dbReference type="NCBI Taxonomy" id="371042"/>
    <lineage>
        <taxon>Bacteria</taxon>
        <taxon>Pseudomonadati</taxon>
        <taxon>Pseudomonadota</taxon>
        <taxon>Gammaproteobacteria</taxon>
        <taxon>Enterobacterales</taxon>
        <taxon>Erwiniaceae</taxon>
        <taxon>Erwinia</taxon>
    </lineage>
</organism>
<comment type="caution">
    <text evidence="2">The sequence shown here is derived from an EMBL/GenBank/DDBJ whole genome shotgun (WGS) entry which is preliminary data.</text>
</comment>
<gene>
    <name evidence="2" type="ORF">NG99_21365</name>
</gene>